<accession>A0A938BM22</accession>
<dbReference type="SUPFAM" id="SSF52467">
    <property type="entry name" value="DHS-like NAD/FAD-binding domain"/>
    <property type="match status" value="1"/>
</dbReference>
<dbReference type="GO" id="GO:0034038">
    <property type="term" value="F:deoxyhypusine synthase activity"/>
    <property type="evidence" value="ECO:0007669"/>
    <property type="project" value="TreeGrafter"/>
</dbReference>
<comment type="similarity">
    <text evidence="1">Belongs to the deoxyhypusine synthase family.</text>
</comment>
<dbReference type="InterPro" id="IPR002773">
    <property type="entry name" value="Deoxyhypusine_synthase"/>
</dbReference>
<reference evidence="3" key="1">
    <citation type="submission" date="2019-03" db="EMBL/GenBank/DDBJ databases">
        <title>Lake Tanganyika Metagenome-Assembled Genomes (MAGs).</title>
        <authorList>
            <person name="Tran P."/>
        </authorList>
    </citation>
    <scope>NUCLEOTIDE SEQUENCE</scope>
    <source>
        <strain evidence="3">M_DeepCast_400m_m2_100</strain>
    </source>
</reference>
<evidence type="ECO:0000313" key="4">
    <source>
        <dbReference type="Proteomes" id="UP000748308"/>
    </source>
</evidence>
<dbReference type="PANTHER" id="PTHR11703">
    <property type="entry name" value="DEOXYHYPUSINE SYNTHASE"/>
    <property type="match status" value="1"/>
</dbReference>
<dbReference type="InterPro" id="IPR036982">
    <property type="entry name" value="Deoxyhypusine_synthase_sf"/>
</dbReference>
<evidence type="ECO:0000313" key="3">
    <source>
        <dbReference type="EMBL" id="MBM3317594.1"/>
    </source>
</evidence>
<gene>
    <name evidence="3" type="ORF">FJY75_07050</name>
</gene>
<dbReference type="AlphaFoldDB" id="A0A938BM22"/>
<dbReference type="InterPro" id="IPR029035">
    <property type="entry name" value="DHS-like_NAD/FAD-binding_dom"/>
</dbReference>
<dbReference type="PANTHER" id="PTHR11703:SF2">
    <property type="entry name" value="DEOXYHYPUSINE SYNTHASE-LIKE PROTEIN"/>
    <property type="match status" value="1"/>
</dbReference>
<sequence length="378" mass="41728">MPKHLRAGRDGDVLYADLPAARKRHKQRLFAEPVRSLALGPATSVADLVEAMAGMSIQARNIGRCAQVLKGMYADRARPTVMLGLAGPLIAAGLRKVIRDLVDCGAVDVVVSTGAVLYQDIYQARGFKHYQGSPQADDVVLRSLYIDRIYDTYVDEQRFWETDHWVGRVADRLEPGIYSSRQFLDLLADQLDDEESIVVTCRRRGVPMFAPALNDSSIGIGLTDHRLRALREGRTPLSIDSIQDNHEILQIVVQSPKTAAIYVAGGVPKNYINDSIVMGYLMGLERGHDYAIQVTTAVTADGGLSSSTLSEAQSWGKIDRQARFAMAWVEPSVSLPLLAGYIRGRDLTARRPRLEMTWSGCALASLRPAKPARRKRRS</sequence>
<organism evidence="3 4">
    <name type="scientific">Eiseniibacteriota bacterium</name>
    <dbReference type="NCBI Taxonomy" id="2212470"/>
    <lineage>
        <taxon>Bacteria</taxon>
        <taxon>Candidatus Eiseniibacteriota</taxon>
    </lineage>
</organism>
<comment type="caution">
    <text evidence="3">The sequence shown here is derived from an EMBL/GenBank/DDBJ whole genome shotgun (WGS) entry which is preliminary data.</text>
</comment>
<protein>
    <submittedName>
        <fullName evidence="3">Deoxyhypusine synthase family protein</fullName>
    </submittedName>
</protein>
<dbReference type="Gene3D" id="3.40.910.10">
    <property type="entry name" value="Deoxyhypusine synthase"/>
    <property type="match status" value="1"/>
</dbReference>
<name>A0A938BM22_UNCEI</name>
<dbReference type="GO" id="GO:0005737">
    <property type="term" value="C:cytoplasm"/>
    <property type="evidence" value="ECO:0007669"/>
    <property type="project" value="TreeGrafter"/>
</dbReference>
<evidence type="ECO:0000256" key="1">
    <source>
        <dbReference type="ARBA" id="ARBA00009892"/>
    </source>
</evidence>
<evidence type="ECO:0000256" key="2">
    <source>
        <dbReference type="ARBA" id="ARBA00022679"/>
    </source>
</evidence>
<dbReference type="Pfam" id="PF01916">
    <property type="entry name" value="DS"/>
    <property type="match status" value="1"/>
</dbReference>
<keyword evidence="2" id="KW-0808">Transferase</keyword>
<dbReference type="Proteomes" id="UP000748308">
    <property type="component" value="Unassembled WGS sequence"/>
</dbReference>
<dbReference type="EMBL" id="VGIY01000149">
    <property type="protein sequence ID" value="MBM3317594.1"/>
    <property type="molecule type" value="Genomic_DNA"/>
</dbReference>
<proteinExistence type="inferred from homology"/>